<dbReference type="InterPro" id="IPR013103">
    <property type="entry name" value="RVT_2"/>
</dbReference>
<feature type="domain" description="Reverse transcriptase Ty1/copia-type" evidence="1">
    <location>
        <begin position="232"/>
        <end position="442"/>
    </location>
</feature>
<evidence type="ECO:0000259" key="1">
    <source>
        <dbReference type="Pfam" id="PF07727"/>
    </source>
</evidence>
<sequence>MTMFQQLEVMVSDHELQGKIRRKVLRHEEQRRRMNQWLQKDEVDQMSRLLNLPLSAVRLHRTPRRKLQELPKEEQKRRITMMLLQEPGQALLVDESKEDMKRPKKKSSVAWRGMTLFVREKRVKTVTPKVGHEVYVQLGEDTFKTTLKSEEDCIKWKELVRREKVWQKYRQVLLLKLKASGKELDPRWFNEEETKAFKDSDRSEWEAWVKNGVIERLTPEQGSKVPSSAVFKIPLRIVRVNKSKDPKVLQAKSRVVIPGHMDPGLGEYRSDSPTTTPTAIRLMKSISVTCQWVCYAFDVATAFLSGKHTSRLVYVRAPPDGLPGTSMSDPVSPFELMRVVKSAYGLSEAPRLWYLRAVELLQQCGMVELSFCRSTFIAKDEKEVFAFCGLHVDDGFLCGNPRNPKFEELRKSIDQKFNIKAWENVGMKGTDYLGMKVYYDEKQQVMTDDMTDYVLKIENVHLPSVPKGKLFGEHVTRFRQLVMKMRWPAQHGQAKLVYRPLKGEPMFVSYFDAALGRKNDGSAQSGELHLITDVGALRESRNANVIEYHSNKIARVVRSSMAAESCALTKSTDHQLYNRLLYDALKYGHTEVHSDWRSTLRVSGVQVTDAKALFDHCHTTGGLAQERQTAIDLLMAKQWIEEKLMTLKWVPTFKQVADALTKSMKDTLLTLWKKNGQVCLVSTAADQAEETRRSQIRRGQRERRAARL</sequence>
<evidence type="ECO:0000313" key="3">
    <source>
        <dbReference type="Proteomes" id="UP001642464"/>
    </source>
</evidence>
<reference evidence="2 3" key="1">
    <citation type="submission" date="2024-02" db="EMBL/GenBank/DDBJ databases">
        <authorList>
            <person name="Chen Y."/>
            <person name="Shah S."/>
            <person name="Dougan E. K."/>
            <person name="Thang M."/>
            <person name="Chan C."/>
        </authorList>
    </citation>
    <scope>NUCLEOTIDE SEQUENCE [LARGE SCALE GENOMIC DNA]</scope>
</reference>
<gene>
    <name evidence="2" type="ORF">SCF082_LOCUS6953</name>
</gene>
<dbReference type="Proteomes" id="UP001642464">
    <property type="component" value="Unassembled WGS sequence"/>
</dbReference>
<accession>A0ABP0IJL6</accession>
<organism evidence="2 3">
    <name type="scientific">Durusdinium trenchii</name>
    <dbReference type="NCBI Taxonomy" id="1381693"/>
    <lineage>
        <taxon>Eukaryota</taxon>
        <taxon>Sar</taxon>
        <taxon>Alveolata</taxon>
        <taxon>Dinophyceae</taxon>
        <taxon>Suessiales</taxon>
        <taxon>Symbiodiniaceae</taxon>
        <taxon>Durusdinium</taxon>
    </lineage>
</organism>
<dbReference type="EMBL" id="CAXAMM010003862">
    <property type="protein sequence ID" value="CAK9001499.1"/>
    <property type="molecule type" value="Genomic_DNA"/>
</dbReference>
<protein>
    <submittedName>
        <fullName evidence="2">Retrovirus-related Pol polyprotein from transposon RE1 (Retro element 1) (AtRE1)</fullName>
    </submittedName>
</protein>
<name>A0ABP0IJL6_9DINO</name>
<feature type="non-terminal residue" evidence="2">
    <location>
        <position position="708"/>
    </location>
</feature>
<evidence type="ECO:0000313" key="2">
    <source>
        <dbReference type="EMBL" id="CAK9001499.1"/>
    </source>
</evidence>
<comment type="caution">
    <text evidence="2">The sequence shown here is derived from an EMBL/GenBank/DDBJ whole genome shotgun (WGS) entry which is preliminary data.</text>
</comment>
<keyword evidence="3" id="KW-1185">Reference proteome</keyword>
<proteinExistence type="predicted"/>
<dbReference type="Pfam" id="PF07727">
    <property type="entry name" value="RVT_2"/>
    <property type="match status" value="1"/>
</dbReference>